<name>I0SE53_STRAP</name>
<evidence type="ECO:0000313" key="3">
    <source>
        <dbReference type="Proteomes" id="UP000003245"/>
    </source>
</evidence>
<organism evidence="2 3">
    <name type="scientific">Streptococcus anginosus subsp. whileyi CCUG 39159</name>
    <dbReference type="NCBI Taxonomy" id="1095729"/>
    <lineage>
        <taxon>Bacteria</taxon>
        <taxon>Bacillati</taxon>
        <taxon>Bacillota</taxon>
        <taxon>Bacilli</taxon>
        <taxon>Lactobacillales</taxon>
        <taxon>Streptococcaceae</taxon>
        <taxon>Streptococcus</taxon>
        <taxon>Streptococcus anginosus group</taxon>
    </lineage>
</organism>
<keyword evidence="1" id="KW-0812">Transmembrane</keyword>
<dbReference type="PATRIC" id="fig|1095729.3.peg.1067"/>
<gene>
    <name evidence="2" type="ORF">HMPREF1043_1288</name>
</gene>
<protein>
    <submittedName>
        <fullName evidence="2">TraX domain protein</fullName>
    </submittedName>
</protein>
<accession>I0SE53</accession>
<keyword evidence="3" id="KW-1185">Reference proteome</keyword>
<evidence type="ECO:0000256" key="1">
    <source>
        <dbReference type="SAM" id="Phobius"/>
    </source>
</evidence>
<dbReference type="EMBL" id="AICP01000040">
    <property type="protein sequence ID" value="EID21656.1"/>
    <property type="molecule type" value="Genomic_DNA"/>
</dbReference>
<dbReference type="Proteomes" id="UP000003245">
    <property type="component" value="Unassembled WGS sequence"/>
</dbReference>
<sequence>MMVFAVIPMYFYNGEKGRGMKLFFYIFYPAHIYLLYILASLLG</sequence>
<keyword evidence="1" id="KW-1133">Transmembrane helix</keyword>
<proteinExistence type="predicted"/>
<dbReference type="AlphaFoldDB" id="I0SE53"/>
<comment type="caution">
    <text evidence="2">The sequence shown here is derived from an EMBL/GenBank/DDBJ whole genome shotgun (WGS) entry which is preliminary data.</text>
</comment>
<reference evidence="2 3" key="1">
    <citation type="submission" date="2012-01" db="EMBL/GenBank/DDBJ databases">
        <authorList>
            <person name="Harkins D.M."/>
            <person name="Madupu R."/>
            <person name="Durkin A.S."/>
            <person name="Torralba M."/>
            <person name="Methe B."/>
            <person name="Sutton G.G."/>
            <person name="Nelson K.E."/>
        </authorList>
    </citation>
    <scope>NUCLEOTIDE SEQUENCE [LARGE SCALE GENOMIC DNA]</scope>
    <source>
        <strain evidence="2 3">CCUG 39159</strain>
    </source>
</reference>
<feature type="transmembrane region" description="Helical" evidence="1">
    <location>
        <begin position="22"/>
        <end position="42"/>
    </location>
</feature>
<dbReference type="Pfam" id="PF05857">
    <property type="entry name" value="TraX"/>
    <property type="match status" value="1"/>
</dbReference>
<evidence type="ECO:0000313" key="2">
    <source>
        <dbReference type="EMBL" id="EID21656.1"/>
    </source>
</evidence>
<keyword evidence="1" id="KW-0472">Membrane</keyword>
<dbReference type="InterPro" id="IPR008875">
    <property type="entry name" value="TraX"/>
</dbReference>